<evidence type="ECO:0000256" key="1">
    <source>
        <dbReference type="ARBA" id="ARBA00004651"/>
    </source>
</evidence>
<dbReference type="SUPFAM" id="SSF52540">
    <property type="entry name" value="P-loop containing nucleoside triphosphate hydrolases"/>
    <property type="match status" value="1"/>
</dbReference>
<dbReference type="PANTHER" id="PTHR43394">
    <property type="entry name" value="ATP-DEPENDENT PERMEASE MDL1, MITOCHONDRIAL"/>
    <property type="match status" value="1"/>
</dbReference>
<protein>
    <submittedName>
        <fullName evidence="10">Vitamin B12 import ATP-binding protein BtuD</fullName>
        <ecNumber evidence="10">3.6.3.33</ecNumber>
    </submittedName>
</protein>
<dbReference type="GO" id="GO:0016887">
    <property type="term" value="F:ATP hydrolysis activity"/>
    <property type="evidence" value="ECO:0007669"/>
    <property type="project" value="InterPro"/>
</dbReference>
<comment type="subcellular location">
    <subcellularLocation>
        <location evidence="1">Cell membrane</location>
        <topology evidence="1">Multi-pass membrane protein</topology>
    </subcellularLocation>
</comment>
<sequence>MQAENISSILSDRANKLQVFWSERARMQRIATLLGEARLGASAIARCLPALLVTLDWFGAPRNLVPSLPAQGAGFTVEDLRTLLVDIGFRSDYLARGKRDNLMESLPVGTLAITGEQCMLYLGRLDNKDWWHDGVSPVEGWQPSNDTELLMIQRKAGFLPIDAPQPDWFARLMAKAQSELLGIGLISLVTNLLALSVSLFTMTVYNSVIPSGATGTLTTLGLGAIVAIICGWGLRLGRATLLARMGAWAGTSIGTAAFRKTLGLPLEYSSRLGLNNNLNRMRSLEGVRQYLSGAGGVALVDYPFVLVFIVVIALLGGWIVFVPIIGLLLFWLAAWLVQPYVQRKSVHASRVGNRLLEEYSSGIQRLRSLQGISGNHHWLRRMRDMSSQAAKANRDLALAQALVQSIGQALGMFTVLGTMAAGIALVLSQGMTAGGLIATMMLVWHVTTPAQQFFSLSLRISQIKESRLQLERLMQSAGEAQHPQMYSPVEPLSPRIAVDHLYYRYTAEQEPALNGISFELQPGQRVVVVGPNGAGKSTLLQCLSGVRMPQSGRVVLDGRDIRQFDPADYRVWVGFHAQTLQNLPLSVRDFLKLSHPSASDERIVACFARVAGETWWSLLGCTSEEEALSLQLDPWREDPDALRIRHVVGMVEAVLDDPPLLLLDDPLRDGDPVLDGMFKRLLDSLRGVSTVVIATHRADLIETADLIVILDQGKLIHVGPVAPQNQIPAAQDSLKGPVHA</sequence>
<dbReference type="RefSeq" id="WP_150779895.1">
    <property type="nucleotide sequence ID" value="NZ_CABVIH010000010.1"/>
</dbReference>
<evidence type="ECO:0000256" key="4">
    <source>
        <dbReference type="ARBA" id="ARBA00022840"/>
    </source>
</evidence>
<evidence type="ECO:0000256" key="6">
    <source>
        <dbReference type="ARBA" id="ARBA00023136"/>
    </source>
</evidence>
<dbReference type="InterPro" id="IPR027417">
    <property type="entry name" value="P-loop_NTPase"/>
</dbReference>
<organism evidence="10 11">
    <name type="scientific">Pseudomonas fluorescens</name>
    <dbReference type="NCBI Taxonomy" id="294"/>
    <lineage>
        <taxon>Bacteria</taxon>
        <taxon>Pseudomonadati</taxon>
        <taxon>Pseudomonadota</taxon>
        <taxon>Gammaproteobacteria</taxon>
        <taxon>Pseudomonadales</taxon>
        <taxon>Pseudomonadaceae</taxon>
        <taxon>Pseudomonas</taxon>
    </lineage>
</organism>
<dbReference type="OrthoDB" id="9806127at2"/>
<dbReference type="PROSITE" id="PS50893">
    <property type="entry name" value="ABC_TRANSPORTER_2"/>
    <property type="match status" value="1"/>
</dbReference>
<dbReference type="InterPro" id="IPR011527">
    <property type="entry name" value="ABC1_TM_dom"/>
</dbReference>
<feature type="domain" description="ABC transporter" evidence="8">
    <location>
        <begin position="496"/>
        <end position="737"/>
    </location>
</feature>
<dbReference type="InterPro" id="IPR003439">
    <property type="entry name" value="ABC_transporter-like_ATP-bd"/>
</dbReference>
<evidence type="ECO:0000313" key="10">
    <source>
        <dbReference type="EMBL" id="VVO92799.1"/>
    </source>
</evidence>
<accession>A0A5E7JTJ0</accession>
<dbReference type="PANTHER" id="PTHR43394:SF1">
    <property type="entry name" value="ATP-BINDING CASSETTE SUB-FAMILY B MEMBER 10, MITOCHONDRIAL"/>
    <property type="match status" value="1"/>
</dbReference>
<evidence type="ECO:0000256" key="2">
    <source>
        <dbReference type="ARBA" id="ARBA00022692"/>
    </source>
</evidence>
<dbReference type="Gene3D" id="1.20.1560.10">
    <property type="entry name" value="ABC transporter type 1, transmembrane domain"/>
    <property type="match status" value="1"/>
</dbReference>
<keyword evidence="6 7" id="KW-0472">Membrane</keyword>
<evidence type="ECO:0000259" key="9">
    <source>
        <dbReference type="PROSITE" id="PS50929"/>
    </source>
</evidence>
<evidence type="ECO:0000259" key="8">
    <source>
        <dbReference type="PROSITE" id="PS50893"/>
    </source>
</evidence>
<keyword evidence="10" id="KW-0378">Hydrolase</keyword>
<feature type="transmembrane region" description="Helical" evidence="7">
    <location>
        <begin position="180"/>
        <end position="205"/>
    </location>
</feature>
<dbReference type="Pfam" id="PF00005">
    <property type="entry name" value="ABC_tran"/>
    <property type="match status" value="1"/>
</dbReference>
<dbReference type="EMBL" id="CABVIH010000010">
    <property type="protein sequence ID" value="VVO92799.1"/>
    <property type="molecule type" value="Genomic_DNA"/>
</dbReference>
<proteinExistence type="predicted"/>
<dbReference type="GO" id="GO:0015421">
    <property type="term" value="F:ABC-type oligopeptide transporter activity"/>
    <property type="evidence" value="ECO:0007669"/>
    <property type="project" value="TreeGrafter"/>
</dbReference>
<feature type="domain" description="ABC transmembrane type-1" evidence="9">
    <location>
        <begin position="181"/>
        <end position="462"/>
    </location>
</feature>
<evidence type="ECO:0000313" key="11">
    <source>
        <dbReference type="Proteomes" id="UP000375525"/>
    </source>
</evidence>
<dbReference type="PROSITE" id="PS50929">
    <property type="entry name" value="ABC_TM1F"/>
    <property type="match status" value="1"/>
</dbReference>
<name>A0A5E7JTJ0_PSEFL</name>
<reference evidence="10 11" key="1">
    <citation type="submission" date="2019-09" db="EMBL/GenBank/DDBJ databases">
        <authorList>
            <person name="Chandra G."/>
            <person name="Truman W A."/>
        </authorList>
    </citation>
    <scope>NUCLEOTIDE SEQUENCE [LARGE SCALE GENOMIC DNA]</scope>
    <source>
        <strain evidence="10">PS880</strain>
    </source>
</reference>
<gene>
    <name evidence="10" type="primary">btuD_2</name>
    <name evidence="10" type="ORF">PS880_02397</name>
</gene>
<dbReference type="Gene3D" id="3.40.50.300">
    <property type="entry name" value="P-loop containing nucleotide triphosphate hydrolases"/>
    <property type="match status" value="1"/>
</dbReference>
<dbReference type="InterPro" id="IPR039421">
    <property type="entry name" value="Type_1_exporter"/>
</dbReference>
<dbReference type="InterPro" id="IPR003593">
    <property type="entry name" value="AAA+_ATPase"/>
</dbReference>
<dbReference type="SUPFAM" id="SSF90123">
    <property type="entry name" value="ABC transporter transmembrane region"/>
    <property type="match status" value="1"/>
</dbReference>
<dbReference type="Proteomes" id="UP000375525">
    <property type="component" value="Unassembled WGS sequence"/>
</dbReference>
<dbReference type="AlphaFoldDB" id="A0A5E7JTJ0"/>
<feature type="transmembrane region" description="Helical" evidence="7">
    <location>
        <begin position="433"/>
        <end position="454"/>
    </location>
</feature>
<dbReference type="GO" id="GO:0005886">
    <property type="term" value="C:plasma membrane"/>
    <property type="evidence" value="ECO:0007669"/>
    <property type="project" value="UniProtKB-SubCell"/>
</dbReference>
<feature type="transmembrane region" description="Helical" evidence="7">
    <location>
        <begin position="318"/>
        <end position="337"/>
    </location>
</feature>
<keyword evidence="3" id="KW-0547">Nucleotide-binding</keyword>
<keyword evidence="5 7" id="KW-1133">Transmembrane helix</keyword>
<dbReference type="Pfam" id="PF00664">
    <property type="entry name" value="ABC_membrane"/>
    <property type="match status" value="1"/>
</dbReference>
<keyword evidence="4 10" id="KW-0067">ATP-binding</keyword>
<evidence type="ECO:0000256" key="5">
    <source>
        <dbReference type="ARBA" id="ARBA00022989"/>
    </source>
</evidence>
<dbReference type="GO" id="GO:0005524">
    <property type="term" value="F:ATP binding"/>
    <property type="evidence" value="ECO:0007669"/>
    <property type="project" value="UniProtKB-KW"/>
</dbReference>
<feature type="transmembrane region" description="Helical" evidence="7">
    <location>
        <begin position="290"/>
        <end position="312"/>
    </location>
</feature>
<evidence type="ECO:0000256" key="7">
    <source>
        <dbReference type="SAM" id="Phobius"/>
    </source>
</evidence>
<dbReference type="InterPro" id="IPR036640">
    <property type="entry name" value="ABC1_TM_sf"/>
</dbReference>
<evidence type="ECO:0000256" key="3">
    <source>
        <dbReference type="ARBA" id="ARBA00022741"/>
    </source>
</evidence>
<dbReference type="SMART" id="SM00382">
    <property type="entry name" value="AAA"/>
    <property type="match status" value="1"/>
</dbReference>
<keyword evidence="2 7" id="KW-0812">Transmembrane</keyword>
<feature type="transmembrane region" description="Helical" evidence="7">
    <location>
        <begin position="217"/>
        <end position="236"/>
    </location>
</feature>
<dbReference type="EC" id="3.6.3.33" evidence="10"/>